<proteinExistence type="predicted"/>
<dbReference type="Proteomes" id="UP000286415">
    <property type="component" value="Unassembled WGS sequence"/>
</dbReference>
<keyword evidence="2" id="KW-1185">Reference proteome</keyword>
<reference evidence="1 2" key="1">
    <citation type="journal article" date="2018" name="Biotechnol. Adv.">
        <title>Improved genomic resources and new bioinformatic workflow for the carcinogenic parasite Clonorchis sinensis: Biotechnological implications.</title>
        <authorList>
            <person name="Wang D."/>
            <person name="Korhonen P.K."/>
            <person name="Gasser R.B."/>
            <person name="Young N.D."/>
        </authorList>
    </citation>
    <scope>NUCLEOTIDE SEQUENCE [LARGE SCALE GENOMIC DNA]</scope>
    <source>
        <strain evidence="1">Cs-k2</strain>
    </source>
</reference>
<dbReference type="AlphaFoldDB" id="A0A8T1MMJ5"/>
<feature type="non-terminal residue" evidence="1">
    <location>
        <position position="1"/>
    </location>
</feature>
<feature type="non-terminal residue" evidence="1">
    <location>
        <position position="66"/>
    </location>
</feature>
<reference evidence="1 2" key="2">
    <citation type="journal article" date="2021" name="Genomics">
        <title>High-quality reference genome for Clonorchis sinensis.</title>
        <authorList>
            <person name="Young N.D."/>
            <person name="Stroehlein A.J."/>
            <person name="Kinkar L."/>
            <person name="Wang T."/>
            <person name="Sohn W.M."/>
            <person name="Chang B.C.H."/>
            <person name="Kaur P."/>
            <person name="Weisz D."/>
            <person name="Dudchenko O."/>
            <person name="Aiden E.L."/>
            <person name="Korhonen P.K."/>
            <person name="Gasser R.B."/>
        </authorList>
    </citation>
    <scope>NUCLEOTIDE SEQUENCE [LARGE SCALE GENOMIC DNA]</scope>
    <source>
        <strain evidence="1">Cs-k2</strain>
    </source>
</reference>
<protein>
    <submittedName>
        <fullName evidence="1">Uncharacterized protein</fullName>
    </submittedName>
</protein>
<gene>
    <name evidence="1" type="ORF">CSKR_201155</name>
</gene>
<organism evidence="1 2">
    <name type="scientific">Clonorchis sinensis</name>
    <name type="common">Chinese liver fluke</name>
    <dbReference type="NCBI Taxonomy" id="79923"/>
    <lineage>
        <taxon>Eukaryota</taxon>
        <taxon>Metazoa</taxon>
        <taxon>Spiralia</taxon>
        <taxon>Lophotrochozoa</taxon>
        <taxon>Platyhelminthes</taxon>
        <taxon>Trematoda</taxon>
        <taxon>Digenea</taxon>
        <taxon>Opisthorchiida</taxon>
        <taxon>Opisthorchiata</taxon>
        <taxon>Opisthorchiidae</taxon>
        <taxon>Clonorchis</taxon>
    </lineage>
</organism>
<dbReference type="OrthoDB" id="10357228at2759"/>
<accession>A0A8T1MMJ5</accession>
<comment type="caution">
    <text evidence="1">The sequence shown here is derived from an EMBL/GenBank/DDBJ whole genome shotgun (WGS) entry which is preliminary data.</text>
</comment>
<evidence type="ECO:0000313" key="2">
    <source>
        <dbReference type="Proteomes" id="UP000286415"/>
    </source>
</evidence>
<dbReference type="EMBL" id="NIRI02000042">
    <property type="protein sequence ID" value="KAG5450239.1"/>
    <property type="molecule type" value="Genomic_DNA"/>
</dbReference>
<evidence type="ECO:0000313" key="1">
    <source>
        <dbReference type="EMBL" id="KAG5450239.1"/>
    </source>
</evidence>
<sequence>SGEINTITLFGLFPLHSKLTINMEEGVISDVRRLEIKNTSTGSPFLFCPTIEIAGPQSDDLNERNN</sequence>
<name>A0A8T1MMJ5_CLOSI</name>